<accession>A0A074ZED9</accession>
<reference evidence="1 2" key="1">
    <citation type="submission" date="2013-11" db="EMBL/GenBank/DDBJ databases">
        <title>Opisthorchis viverrini - life in the bile duct.</title>
        <authorList>
            <person name="Young N.D."/>
            <person name="Nagarajan N."/>
            <person name="Lin S.J."/>
            <person name="Korhonen P.K."/>
            <person name="Jex A.R."/>
            <person name="Hall R.S."/>
            <person name="Safavi-Hemami H."/>
            <person name="Kaewkong W."/>
            <person name="Bertrand D."/>
            <person name="Gao S."/>
            <person name="Seet Q."/>
            <person name="Wongkham S."/>
            <person name="Teh B.T."/>
            <person name="Wongkham C."/>
            <person name="Intapan P.M."/>
            <person name="Maleewong W."/>
            <person name="Yang X."/>
            <person name="Hu M."/>
            <person name="Wang Z."/>
            <person name="Hofmann A."/>
            <person name="Sternberg P.W."/>
            <person name="Tan P."/>
            <person name="Wang J."/>
            <person name="Gasser R.B."/>
        </authorList>
    </citation>
    <scope>NUCLEOTIDE SEQUENCE [LARGE SCALE GENOMIC DNA]</scope>
</reference>
<sequence length="160" mass="17925">MDAINETCTTHKAQSPSFRQPHVLLESKLHELSEIGSFASKYGFDGKPTWIPAESLVCDVSRQLNVLHQVASCPSRYDIRDITIHIYPKCTTHKAQSLLGRNPRGSHALLRLRSLARSRLAQNSGRLPVRHQDEISLVNNLDQTANHDPVLAKCRLPMAL</sequence>
<dbReference type="CTD" id="20321106"/>
<dbReference type="EMBL" id="KL596770">
    <property type="protein sequence ID" value="KER25636.1"/>
    <property type="molecule type" value="Genomic_DNA"/>
</dbReference>
<dbReference type="RefSeq" id="XP_009170594.1">
    <property type="nucleotide sequence ID" value="XM_009172330.1"/>
</dbReference>
<dbReference type="KEGG" id="ovi:T265_06927"/>
<dbReference type="AlphaFoldDB" id="A0A074ZED9"/>
<name>A0A074ZED9_OPIVI</name>
<protein>
    <submittedName>
        <fullName evidence="1">Uncharacterized protein</fullName>
    </submittedName>
</protein>
<gene>
    <name evidence="1" type="ORF">T265_06927</name>
</gene>
<organism evidence="1 2">
    <name type="scientific">Opisthorchis viverrini</name>
    <name type="common">Southeast Asian liver fluke</name>
    <dbReference type="NCBI Taxonomy" id="6198"/>
    <lineage>
        <taxon>Eukaryota</taxon>
        <taxon>Metazoa</taxon>
        <taxon>Spiralia</taxon>
        <taxon>Lophotrochozoa</taxon>
        <taxon>Platyhelminthes</taxon>
        <taxon>Trematoda</taxon>
        <taxon>Digenea</taxon>
        <taxon>Opisthorchiida</taxon>
        <taxon>Opisthorchiata</taxon>
        <taxon>Opisthorchiidae</taxon>
        <taxon>Opisthorchis</taxon>
    </lineage>
</organism>
<dbReference type="OrthoDB" id="10532156at2759"/>
<evidence type="ECO:0000313" key="1">
    <source>
        <dbReference type="EMBL" id="KER25636.1"/>
    </source>
</evidence>
<dbReference type="Proteomes" id="UP000054324">
    <property type="component" value="Unassembled WGS sequence"/>
</dbReference>
<dbReference type="GeneID" id="20321106"/>
<proteinExistence type="predicted"/>
<keyword evidence="2" id="KW-1185">Reference proteome</keyword>
<evidence type="ECO:0000313" key="2">
    <source>
        <dbReference type="Proteomes" id="UP000054324"/>
    </source>
</evidence>